<sequence>MHLIWENVVKNLMLLWSGDYKGLSSGKESYEFSSSLWEAIGLASADSGSTIPSCFGPRSPNVASEKVSWTADSRSFWTLFVAPIVLKGRFMHDKYYAHFVDFVQLINKCLQYELRRSEVAEIKAGFVCWVKKYEEFYYQYDPSRLSACPLTIHALLHIADSIVLAGPVWTSWAFPMERYCAFIQPAFKSRRFPFASVNRFILDHARLSHIQVLYDAAAVLRLRGEELDGYYGGYCLREYDHCAFLPSSRLRTFEQGITSKIIGALCTRFTTTPAVMRRVLHGEFREWARIRILPNGDTIRAAAYGSTSGAIAQGYGNTSRDATFIRYQLLVDKNARARHRDPSFTLQTFYGQLMHVVAAEIDAIPGRNIPPSRIVFGIIRSCKIEEHHPKLDVHYYSEEGPVDVIDISTVQCLVGRVFDRGRWGIFDRSGLLSRAIYTEDE</sequence>
<comment type="caution">
    <text evidence="1">The sequence shown here is derived from an EMBL/GenBank/DDBJ whole genome shotgun (WGS) entry which is preliminary data.</text>
</comment>
<protein>
    <submittedName>
        <fullName evidence="1">Uncharacterized protein</fullName>
    </submittedName>
</protein>
<organism evidence="1 2">
    <name type="scientific">Irpex rosettiformis</name>
    <dbReference type="NCBI Taxonomy" id="378272"/>
    <lineage>
        <taxon>Eukaryota</taxon>
        <taxon>Fungi</taxon>
        <taxon>Dikarya</taxon>
        <taxon>Basidiomycota</taxon>
        <taxon>Agaricomycotina</taxon>
        <taxon>Agaricomycetes</taxon>
        <taxon>Polyporales</taxon>
        <taxon>Irpicaceae</taxon>
        <taxon>Irpex</taxon>
    </lineage>
</organism>
<reference evidence="1" key="1">
    <citation type="journal article" date="2021" name="Environ. Microbiol.">
        <title>Gene family expansions and transcriptome signatures uncover fungal adaptations to wood decay.</title>
        <authorList>
            <person name="Hage H."/>
            <person name="Miyauchi S."/>
            <person name="Viragh M."/>
            <person name="Drula E."/>
            <person name="Min B."/>
            <person name="Chaduli D."/>
            <person name="Navarro D."/>
            <person name="Favel A."/>
            <person name="Norest M."/>
            <person name="Lesage-Meessen L."/>
            <person name="Balint B."/>
            <person name="Merenyi Z."/>
            <person name="de Eugenio L."/>
            <person name="Morin E."/>
            <person name="Martinez A.T."/>
            <person name="Baldrian P."/>
            <person name="Stursova M."/>
            <person name="Martinez M.J."/>
            <person name="Novotny C."/>
            <person name="Magnuson J.K."/>
            <person name="Spatafora J.W."/>
            <person name="Maurice S."/>
            <person name="Pangilinan J."/>
            <person name="Andreopoulos W."/>
            <person name="LaButti K."/>
            <person name="Hundley H."/>
            <person name="Na H."/>
            <person name="Kuo A."/>
            <person name="Barry K."/>
            <person name="Lipzen A."/>
            <person name="Henrissat B."/>
            <person name="Riley R."/>
            <person name="Ahrendt S."/>
            <person name="Nagy L.G."/>
            <person name="Grigoriev I.V."/>
            <person name="Martin F."/>
            <person name="Rosso M.N."/>
        </authorList>
    </citation>
    <scope>NUCLEOTIDE SEQUENCE</scope>
    <source>
        <strain evidence="1">CBS 384.51</strain>
    </source>
</reference>
<keyword evidence="2" id="KW-1185">Reference proteome</keyword>
<proteinExistence type="predicted"/>
<name>A0ACB8TR19_9APHY</name>
<evidence type="ECO:0000313" key="1">
    <source>
        <dbReference type="EMBL" id="KAI0084430.1"/>
    </source>
</evidence>
<accession>A0ACB8TR19</accession>
<dbReference type="Proteomes" id="UP001055072">
    <property type="component" value="Unassembled WGS sequence"/>
</dbReference>
<evidence type="ECO:0000313" key="2">
    <source>
        <dbReference type="Proteomes" id="UP001055072"/>
    </source>
</evidence>
<gene>
    <name evidence="1" type="ORF">BDY19DRAFT_987551</name>
</gene>
<dbReference type="EMBL" id="MU274943">
    <property type="protein sequence ID" value="KAI0084430.1"/>
    <property type="molecule type" value="Genomic_DNA"/>
</dbReference>